<proteinExistence type="predicted"/>
<feature type="region of interest" description="Disordered" evidence="2">
    <location>
        <begin position="1"/>
        <end position="23"/>
    </location>
</feature>
<feature type="compositionally biased region" description="Polar residues" evidence="2">
    <location>
        <begin position="2391"/>
        <end position="2407"/>
    </location>
</feature>
<dbReference type="SUPFAM" id="SSF50978">
    <property type="entry name" value="WD40 repeat-like"/>
    <property type="match status" value="2"/>
</dbReference>
<evidence type="ECO:0000256" key="2">
    <source>
        <dbReference type="SAM" id="MobiDB-lite"/>
    </source>
</evidence>
<organism evidence="4 5">
    <name type="scientific">Lithospermum erythrorhizon</name>
    <name type="common">Purple gromwell</name>
    <name type="synonym">Lithospermum officinale var. erythrorhizon</name>
    <dbReference type="NCBI Taxonomy" id="34254"/>
    <lineage>
        <taxon>Eukaryota</taxon>
        <taxon>Viridiplantae</taxon>
        <taxon>Streptophyta</taxon>
        <taxon>Embryophyta</taxon>
        <taxon>Tracheophyta</taxon>
        <taxon>Spermatophyta</taxon>
        <taxon>Magnoliopsida</taxon>
        <taxon>eudicotyledons</taxon>
        <taxon>Gunneridae</taxon>
        <taxon>Pentapetalae</taxon>
        <taxon>asterids</taxon>
        <taxon>lamiids</taxon>
        <taxon>Boraginales</taxon>
        <taxon>Boraginaceae</taxon>
        <taxon>Boraginoideae</taxon>
        <taxon>Lithospermeae</taxon>
        <taxon>Lithospermum</taxon>
    </lineage>
</organism>
<name>A0AAV3PYW5_LITER</name>
<dbReference type="GO" id="GO:0007035">
    <property type="term" value="P:vacuolar acidification"/>
    <property type="evidence" value="ECO:0007669"/>
    <property type="project" value="TreeGrafter"/>
</dbReference>
<evidence type="ECO:0000313" key="5">
    <source>
        <dbReference type="Proteomes" id="UP001454036"/>
    </source>
</evidence>
<keyword evidence="1" id="KW-0853">WD repeat</keyword>
<reference evidence="4 5" key="1">
    <citation type="submission" date="2024-01" db="EMBL/GenBank/DDBJ databases">
        <title>The complete chloroplast genome sequence of Lithospermum erythrorhizon: insights into the phylogenetic relationship among Boraginaceae species and the maternal lineages of purple gromwells.</title>
        <authorList>
            <person name="Okada T."/>
            <person name="Watanabe K."/>
        </authorList>
    </citation>
    <scope>NUCLEOTIDE SEQUENCE [LARGE SCALE GENOMIC DNA]</scope>
</reference>
<dbReference type="PANTHER" id="PTHR13950">
    <property type="entry name" value="RABCONNECTIN-RELATED"/>
    <property type="match status" value="1"/>
</dbReference>
<dbReference type="InterPro" id="IPR015943">
    <property type="entry name" value="WD40/YVTN_repeat-like_dom_sf"/>
</dbReference>
<dbReference type="GO" id="GO:0043291">
    <property type="term" value="C:RAVE complex"/>
    <property type="evidence" value="ECO:0007669"/>
    <property type="project" value="TreeGrafter"/>
</dbReference>
<feature type="region of interest" description="Disordered" evidence="2">
    <location>
        <begin position="1997"/>
        <end position="2016"/>
    </location>
</feature>
<dbReference type="Pfam" id="PF00400">
    <property type="entry name" value="WD40"/>
    <property type="match status" value="2"/>
</dbReference>
<dbReference type="PROSITE" id="PS50294">
    <property type="entry name" value="WD_REPEATS_REGION"/>
    <property type="match status" value="1"/>
</dbReference>
<dbReference type="EMBL" id="BAABME010002561">
    <property type="protein sequence ID" value="GAA0155172.1"/>
    <property type="molecule type" value="Genomic_DNA"/>
</dbReference>
<evidence type="ECO:0000259" key="3">
    <source>
        <dbReference type="Pfam" id="PF12234"/>
    </source>
</evidence>
<dbReference type="PROSITE" id="PS50082">
    <property type="entry name" value="WD_REPEATS_2"/>
    <property type="match status" value="1"/>
</dbReference>
<dbReference type="InterPro" id="IPR001680">
    <property type="entry name" value="WD40_rpt"/>
</dbReference>
<protein>
    <recommendedName>
        <fullName evidence="3">RAVE complex protein Rav1 C-terminal domain-containing protein</fullName>
    </recommendedName>
</protein>
<feature type="domain" description="RAVE complex protein Rav1 C-terminal" evidence="3">
    <location>
        <begin position="738"/>
        <end position="1427"/>
    </location>
</feature>
<keyword evidence="5" id="KW-1185">Reference proteome</keyword>
<dbReference type="FunFam" id="2.130.10.10:FF:001240">
    <property type="entry name" value="Transducin family protein / WD-40 repeat family protein"/>
    <property type="match status" value="1"/>
</dbReference>
<dbReference type="Pfam" id="PF12234">
    <property type="entry name" value="Rav1p_C"/>
    <property type="match status" value="1"/>
</dbReference>
<dbReference type="PANTHER" id="PTHR13950:SF9">
    <property type="entry name" value="RABCONNECTIN-3A"/>
    <property type="match status" value="1"/>
</dbReference>
<accession>A0AAV3PYW5</accession>
<dbReference type="Proteomes" id="UP001454036">
    <property type="component" value="Unassembled WGS sequence"/>
</dbReference>
<feature type="repeat" description="WD" evidence="1">
    <location>
        <begin position="2419"/>
        <end position="2460"/>
    </location>
</feature>
<feature type="compositionally biased region" description="Basic and acidic residues" evidence="2">
    <location>
        <begin position="1997"/>
        <end position="2013"/>
    </location>
</feature>
<dbReference type="InterPro" id="IPR022033">
    <property type="entry name" value="Rav1p_C"/>
</dbReference>
<evidence type="ECO:0000313" key="4">
    <source>
        <dbReference type="EMBL" id="GAA0155172.1"/>
    </source>
</evidence>
<dbReference type="InterPro" id="IPR052208">
    <property type="entry name" value="DmX-like/RAVE_component"/>
</dbReference>
<dbReference type="Gene3D" id="2.130.10.10">
    <property type="entry name" value="YVTN repeat-like/Quinoprotein amine dehydrogenase"/>
    <property type="match status" value="3"/>
</dbReference>
<dbReference type="InterPro" id="IPR036322">
    <property type="entry name" value="WD40_repeat_dom_sf"/>
</dbReference>
<sequence>MAKPSTSATSSPPPPPPPPFGVSGELPLRLLRSEIIPPAPNTDSATASIDWIPDFSGYAWVAYGAASLLVISHFPNPISQTEPLIAPFLKQVLELNGSGSVSAVSWSPVMPSSGDLAASIDNIIKLFSFDHSSFVWRQTVTLLQTTNVESIKWTSSGDGIIAGGLEVVLWRKKEMTWEIAWKVKAELPHSLVSASWSIEGPSASAPSGNLHIEDPSSSYCDSRKCVLVCYGVGNSQYQQVNLHHPMPVSMIQWRPSIIKRQKRVDGPISKSVLLTCCLDGSVRLWREVDDIRIRKTGKVIGDHKMTRSSFRVVASIDVDQPLRGVLGSNLFVRWASEIDAIVTLAKKANHYTSSDDHIHVKAGRCDWLIGFGSDNKMVLWAIHCLDDHAPLRYPRVTLWKTHELVCSEGSRSMLLLDKAFIMRTRSSGPPEICSFIVLCRNTLSWELYSPNLLNLPDETDNHLSLPTKEVLNIDSHTGKILQVALHPYLWEIEIAASLDSNGMLLLWSLSTASHSIMGMPTLNSVCKYSGNYKFTSSTLKYTSLAWTPVLLDENSILATGHREGIDLLMMERPEKKSDSFVLNKLCTIPLVGHLHGQAPADVWTIPFPLASDDSFLSSNFLLIAVWKKDFHALSWKISVHHCVSLENKCACGFEITNSEEKNWYTFKGILFGKHVYISARVCSSVFPDLYKFDVVSSFAVLSPRSVMSSNVGNVCSANQMYKNYPAYHMVTGCADGSLKLWRSVQNESSSLEWDLVGMHSTHQGSVSKVCPSCCGQMIATVSSTDVSNKSTVMIWESVNLAVAGGFMLEDTLCVDGEVVSINWLMMGNGMAVLGVCLKYELQVYAQKHSGVLGNLTSDTSLKGSSWVCIAVSPTCLTINDFFWGSKAMPIVVHDKYFCFFSHFLFRSNEVQLSFKDSPYSYRKGFDKHKSPVICDPYISNDENSLDYDLDRKNVCSSSIKLVIEDDFPSIMKVLSSNKKYNSGPCKYLYSLIEVVEQLSGRLSSFHPEALLINICSGNWRRAHVVMQHLSKHINSQDVFVGGHCSGRPGFFTPLVPLSTFFDGAPPSYTSPNSFKWSSDANLFMASSQLENGSSQHFSMLGNSSLGNASLPSQKSDSSDFIDTVDKLFDAAVVTHTEKLQLCAIIDLLKEISNQHVSSPYGSLDEPGRRFWASVRFQRLYFSEKCGRHPTAGELIVHSKLIGWAYHSDCQDNLFDSLLSSEPSWEEMRDIGIGYWYTNAAQLRMKMEKLARRQYLKSKDPKACALLYIALNRIQVLAGLFKISKDDKDKPWVGFLSRNFQEEKNKAAAVKNAYVLMGKHQLELAVAFFLLGGDSTSAITVCAKNLGDVQLALVLCRLVDGYRGPLEHHLVSKFLIPSVLSDGDFWLASILELMIGNHSQAILTLFGLQGKSMSNKKSAISFSQASFLDPSVGQYCLMLATRTSMKNAIGDQSAGILGRWSVLMTTSAFSRCGLPLEALECLSSLHNMFSGSTQSSILEVTEPIDDILKLLPCTSPSNWISSEVACNIQLQTKSDLAVQYMAILLSEHPSWQDNNIVACTSAEFRNKEFHISLEKFQVKWRSSLTYFEQKLSLVPLYIVNKIVIYLFNSGLHSIGCFILCSYISEKFPLEKSVDSGCSSLCPVPCKLLLEMTREVSCMLSRYILVCSINSPKFRYRASDSLAVEEGHVWGLFRWSLIWLLRFLRATLNMYSSSHSSEFSFYVLDIFEYYVYFATAWSERNFRVLILLLKPLVSFFEENELDTDVRDLNGTLLEVAKMLAHDPLIEAGFPIPINEQIEHEQGANIVSLVPEDERWQLISASLWTCMAYFLKKQMGRLRLKLKGLPSLELAGKLSSMTMSDASHLDAAESHIRLISDLLDKFLYQNVSHMSLYSAKQFVSYLISKEDISNATILLCSNNNQTPTRTEQEKNSNQVEEDMMHYPKKPAFETLWDICSSTKFISKGLLQENYEFFRFVKKSFRGWSFTYANIMEKCEPDKIFDKEDTHGSPHKEERSPRACLAPNDHPFLSSSSKGLNGEKRSAAPFHNPRDIYKRNGELFEALCINSIDQQEAALASNRKGLLFFKFEAGMPSRCELEYIWSKADWPYDGWAGSDFTPIPTCVSPGVGLGSNKGKHFGLGGATVGAASQVRLGSDIVGGGASGIRGHAGMSLPNLGWGTEEEFDEFMDPPASADNVRTRSLTAHPSRPLLLVGSSNTHIYLWEFGKDKATATYGVLPAANVPPPYALASISSVCFDRCGHRFVTGALDGTVCTWQLEVGGRSNIRPTEFSSCFDNHTSEVSYVTASGSIVAAAGYGSNGINVVVWDTLAPPTTSRASIMCHEGGARSLAVFDNNIGSGSISPLIVTGGRDGDVGVHDFRYIATGRAKRQKHPDSTEQNNQSSTVNMRNKTGDQNRNGMLWYIPKAHSGTVTKITTIPHTSFFLTGSKDGDVKLWDAKQSRLVFHWPKLHERRTFLQPNSRGFGGVVRAGVTDIQVITSGFLSCGGDGAVKMVELEDFSSKDSYY</sequence>
<evidence type="ECO:0000256" key="1">
    <source>
        <dbReference type="PROSITE-ProRule" id="PRU00221"/>
    </source>
</evidence>
<gene>
    <name evidence="4" type="ORF">LIER_12957</name>
</gene>
<comment type="caution">
    <text evidence="4">The sequence shown here is derived from an EMBL/GenBank/DDBJ whole genome shotgun (WGS) entry which is preliminary data.</text>
</comment>
<feature type="compositionally biased region" description="Pro residues" evidence="2">
    <location>
        <begin position="11"/>
        <end position="20"/>
    </location>
</feature>
<feature type="region of interest" description="Disordered" evidence="2">
    <location>
        <begin position="2380"/>
        <end position="2407"/>
    </location>
</feature>
<dbReference type="SMART" id="SM00320">
    <property type="entry name" value="WD40"/>
    <property type="match status" value="12"/>
</dbReference>
<feature type="compositionally biased region" description="Low complexity" evidence="2">
    <location>
        <begin position="1"/>
        <end position="10"/>
    </location>
</feature>